<dbReference type="RefSeq" id="WP_194416507.1">
    <property type="nucleotide sequence ID" value="NZ_JACXXJ020000005.1"/>
</dbReference>
<dbReference type="EMBL" id="JACXXJ020000005">
    <property type="protein sequence ID" value="MBF2715066.1"/>
    <property type="molecule type" value="Genomic_DNA"/>
</dbReference>
<comment type="caution">
    <text evidence="2">The sequence shown here is derived from an EMBL/GenBank/DDBJ whole genome shotgun (WGS) entry which is preliminary data.</text>
</comment>
<feature type="region of interest" description="Disordered" evidence="1">
    <location>
        <begin position="107"/>
        <end position="215"/>
    </location>
</feature>
<evidence type="ECO:0000256" key="1">
    <source>
        <dbReference type="SAM" id="MobiDB-lite"/>
    </source>
</evidence>
<protein>
    <submittedName>
        <fullName evidence="2">Helix-turn-helix domain-containing protein</fullName>
    </submittedName>
</protein>
<proteinExistence type="predicted"/>
<feature type="compositionally biased region" description="Polar residues" evidence="1">
    <location>
        <begin position="110"/>
        <end position="128"/>
    </location>
</feature>
<name>A0AAE2UU73_AGRVI</name>
<accession>A0AAE2UU73</accession>
<evidence type="ECO:0000313" key="3">
    <source>
        <dbReference type="Proteomes" id="UP000655037"/>
    </source>
</evidence>
<dbReference type="Proteomes" id="UP000655037">
    <property type="component" value="Unassembled WGS sequence"/>
</dbReference>
<gene>
    <name evidence="2" type="ORF">IEI95_012670</name>
</gene>
<dbReference type="AlphaFoldDB" id="A0AAE2UU73"/>
<reference evidence="2" key="1">
    <citation type="submission" date="2020-11" db="EMBL/GenBank/DDBJ databases">
        <title>Agrobacterium vitis strain K377 genome.</title>
        <authorList>
            <person name="Xi H."/>
        </authorList>
    </citation>
    <scope>NUCLEOTIDE SEQUENCE</scope>
    <source>
        <strain evidence="2">K377</strain>
    </source>
</reference>
<evidence type="ECO:0000313" key="2">
    <source>
        <dbReference type="EMBL" id="MBF2715066.1"/>
    </source>
</evidence>
<organism evidence="2 3">
    <name type="scientific">Agrobacterium vitis</name>
    <name type="common">Rhizobium vitis</name>
    <dbReference type="NCBI Taxonomy" id="373"/>
    <lineage>
        <taxon>Bacteria</taxon>
        <taxon>Pseudomonadati</taxon>
        <taxon>Pseudomonadota</taxon>
        <taxon>Alphaproteobacteria</taxon>
        <taxon>Hyphomicrobiales</taxon>
        <taxon>Rhizobiaceae</taxon>
        <taxon>Rhizobium/Agrobacterium group</taxon>
        <taxon>Agrobacterium</taxon>
    </lineage>
</organism>
<feature type="compositionally biased region" description="Low complexity" evidence="1">
    <location>
        <begin position="129"/>
        <end position="176"/>
    </location>
</feature>
<sequence>MSGEATIRRGVRNARYAAIPNHVFEDARLSMEARWLLSYLLSKPDNWTVVIGDIVRKGNCGRDKARKMIAELVETGYAQREQTRADGKFGATVLVIFDEPRQAVLDASDVSDNTDASDVSDNTDASDVSDTTGAADNADNTDTSNASDTADASDASGNAEASNASAKSDGSDGSDAPTKTVAFLPQTETPSPAKPSPVLPSPVKSAPSNNLDLAKTDSYQGEGVCEPVLQGNAVPAADDKAAKRTERARIGRQFDAWYKLWPKPGSPEFARNAWFALSAEERDACSERTPAYLAWAKRDDLTAPAVYLKARAWTDLPDHLAATQEPARVVAKPCGKLWMGRRLEALLSDPTGPFFITAFDERRIASGAISREALIWEKRREHGWPLVVKMQDRALRGEQFVTSADLLPLVAGFVGFKPDSDLFAAWRRLHERRGWMFIDGRCEWNYFPPVDPAEPDLDAAVEAALQHFKISLSEGRTHDAA</sequence>